<keyword evidence="5" id="KW-0676">Redox-active center</keyword>
<dbReference type="GO" id="GO:0005737">
    <property type="term" value="C:cytoplasm"/>
    <property type="evidence" value="ECO:0007669"/>
    <property type="project" value="InterPro"/>
</dbReference>
<dbReference type="OrthoDB" id="27340at2157"/>
<keyword evidence="1" id="KW-0285">Flavoprotein</keyword>
<evidence type="ECO:0000259" key="6">
    <source>
        <dbReference type="Pfam" id="PF07992"/>
    </source>
</evidence>
<dbReference type="PROSITE" id="PS00573">
    <property type="entry name" value="PYRIDINE_REDOX_2"/>
    <property type="match status" value="1"/>
</dbReference>
<keyword evidence="4" id="KW-1015">Disulfide bond</keyword>
<name>A0A7D5I6L2_9EURY</name>
<dbReference type="Pfam" id="PF07992">
    <property type="entry name" value="Pyr_redox_2"/>
    <property type="match status" value="1"/>
</dbReference>
<dbReference type="InterPro" id="IPR008255">
    <property type="entry name" value="Pyr_nucl-diS_OxRdtase_2_AS"/>
</dbReference>
<keyword evidence="3 7" id="KW-0560">Oxidoreductase</keyword>
<dbReference type="PANTHER" id="PTHR48105">
    <property type="entry name" value="THIOREDOXIN REDUCTASE 1-RELATED-RELATED"/>
    <property type="match status" value="1"/>
</dbReference>
<keyword evidence="2" id="KW-0274">FAD</keyword>
<dbReference type="InterPro" id="IPR036188">
    <property type="entry name" value="FAD/NAD-bd_sf"/>
</dbReference>
<keyword evidence="8" id="KW-1185">Reference proteome</keyword>
<dbReference type="KEGG" id="mzi:HWN40_04350"/>
<dbReference type="NCBIfam" id="TIGR01292">
    <property type="entry name" value="TRX_reduct"/>
    <property type="match status" value="1"/>
</dbReference>
<dbReference type="GO" id="GO:0019430">
    <property type="term" value="P:removal of superoxide radicals"/>
    <property type="evidence" value="ECO:0007669"/>
    <property type="project" value="InterPro"/>
</dbReference>
<gene>
    <name evidence="7" type="primary">trxB</name>
    <name evidence="7" type="ORF">HWN40_04350</name>
</gene>
<evidence type="ECO:0000256" key="4">
    <source>
        <dbReference type="ARBA" id="ARBA00023157"/>
    </source>
</evidence>
<dbReference type="PRINTS" id="PR00368">
    <property type="entry name" value="FADPNR"/>
</dbReference>
<dbReference type="Proteomes" id="UP000509594">
    <property type="component" value="Chromosome"/>
</dbReference>
<dbReference type="Gene3D" id="3.50.50.60">
    <property type="entry name" value="FAD/NAD(P)-binding domain"/>
    <property type="match status" value="2"/>
</dbReference>
<feature type="domain" description="FAD/NAD(P)-binding" evidence="6">
    <location>
        <begin position="2"/>
        <end position="286"/>
    </location>
</feature>
<evidence type="ECO:0000313" key="8">
    <source>
        <dbReference type="Proteomes" id="UP000509594"/>
    </source>
</evidence>
<dbReference type="AlphaFoldDB" id="A0A7D5I6L2"/>
<reference evidence="7 8" key="1">
    <citation type="submission" date="2020-06" db="EMBL/GenBank/DDBJ databases">
        <title>Methanolobus halotolerans sp. nov., isolated from a saline lake Tus in Siberia.</title>
        <authorList>
            <person name="Shen Y."/>
            <person name="Chen S.-C."/>
            <person name="Lai M.-C."/>
            <person name="Huang H.-H."/>
            <person name="Chiu H.-H."/>
            <person name="Tang S.-L."/>
            <person name="Rogozin D.Y."/>
            <person name="Degermendzhy A.G."/>
        </authorList>
    </citation>
    <scope>NUCLEOTIDE SEQUENCE [LARGE SCALE GENOMIC DNA]</scope>
    <source>
        <strain evidence="7 8">DSM 21339</strain>
    </source>
</reference>
<evidence type="ECO:0000256" key="2">
    <source>
        <dbReference type="ARBA" id="ARBA00022827"/>
    </source>
</evidence>
<evidence type="ECO:0000256" key="5">
    <source>
        <dbReference type="ARBA" id="ARBA00023284"/>
    </source>
</evidence>
<dbReference type="PRINTS" id="PR00469">
    <property type="entry name" value="PNDRDTASEII"/>
</dbReference>
<evidence type="ECO:0000313" key="7">
    <source>
        <dbReference type="EMBL" id="QLC51221.1"/>
    </source>
</evidence>
<dbReference type="GO" id="GO:0004791">
    <property type="term" value="F:thioredoxin-disulfide reductase (NADPH) activity"/>
    <property type="evidence" value="ECO:0007669"/>
    <property type="project" value="UniProtKB-EC"/>
</dbReference>
<dbReference type="SUPFAM" id="SSF51905">
    <property type="entry name" value="FAD/NAD(P)-binding domain"/>
    <property type="match status" value="1"/>
</dbReference>
<evidence type="ECO:0000256" key="1">
    <source>
        <dbReference type="ARBA" id="ARBA00022630"/>
    </source>
</evidence>
<protein>
    <submittedName>
        <fullName evidence="7">Thioredoxin-disulfide reductase</fullName>
        <ecNumber evidence="7">1.8.1.9</ecNumber>
    </submittedName>
</protein>
<proteinExistence type="predicted"/>
<evidence type="ECO:0000256" key="3">
    <source>
        <dbReference type="ARBA" id="ARBA00023002"/>
    </source>
</evidence>
<dbReference type="InterPro" id="IPR050097">
    <property type="entry name" value="Ferredoxin-NADP_redctase_2"/>
</dbReference>
<dbReference type="EMBL" id="CP058215">
    <property type="protein sequence ID" value="QLC51221.1"/>
    <property type="molecule type" value="Genomic_DNA"/>
</dbReference>
<accession>A0A7D5I6L2</accession>
<sequence>MYDLVIIGGGPAGLAAGIYAVRYGMDVIVLEKSIVQGQISLTSVIENFPGFPSISGRELMQHFKAHATAAGVEMKAAEVKTIKDNGDSKTIITFDEEIETKAVIMATGAEPRRLGVPGESKYLGKGVSYCATCDGPFFAGQEVIVVGGGDSAITEALILSNIAGKVYVIHRRDELRSCDLLKKRATEKENIEFIWDTTLEEILGDELVEKVRLKNVKTNETKEMNIDGVFIFVGISPRTEIVDVEKTKNGFIKTDGLMQSSVSGIFAAGDCRETVMWQVVTAVSDGAVAAVSAYKYIMGLE</sequence>
<dbReference type="EC" id="1.8.1.9" evidence="7"/>
<dbReference type="InterPro" id="IPR005982">
    <property type="entry name" value="Thioredox_Rdtase"/>
</dbReference>
<organism evidence="7 8">
    <name type="scientific">Methanolobus zinderi</name>
    <dbReference type="NCBI Taxonomy" id="536044"/>
    <lineage>
        <taxon>Archaea</taxon>
        <taxon>Methanobacteriati</taxon>
        <taxon>Methanobacteriota</taxon>
        <taxon>Stenosarchaea group</taxon>
        <taxon>Methanomicrobia</taxon>
        <taxon>Methanosarcinales</taxon>
        <taxon>Methanosarcinaceae</taxon>
        <taxon>Methanolobus</taxon>
    </lineage>
</organism>
<dbReference type="InterPro" id="IPR023753">
    <property type="entry name" value="FAD/NAD-binding_dom"/>
</dbReference>